<organism evidence="2 3">
    <name type="scientific">Phyllobacterium salinisoli</name>
    <dbReference type="NCBI Taxonomy" id="1899321"/>
    <lineage>
        <taxon>Bacteria</taxon>
        <taxon>Pseudomonadati</taxon>
        <taxon>Pseudomonadota</taxon>
        <taxon>Alphaproteobacteria</taxon>
        <taxon>Hyphomicrobiales</taxon>
        <taxon>Phyllobacteriaceae</taxon>
        <taxon>Phyllobacterium</taxon>
    </lineage>
</organism>
<keyword evidence="2" id="KW-0489">Methyltransferase</keyword>
<name>A0A368K2W7_9HYPH</name>
<dbReference type="InterPro" id="IPR029063">
    <property type="entry name" value="SAM-dependent_MTases_sf"/>
</dbReference>
<dbReference type="CDD" id="cd02440">
    <property type="entry name" value="AdoMet_MTases"/>
    <property type="match status" value="1"/>
</dbReference>
<dbReference type="SUPFAM" id="SSF53335">
    <property type="entry name" value="S-adenosyl-L-methionine-dependent methyltransferases"/>
    <property type="match status" value="1"/>
</dbReference>
<gene>
    <name evidence="2" type="ORF">DUT91_15070</name>
</gene>
<dbReference type="GO" id="GO:0032259">
    <property type="term" value="P:methylation"/>
    <property type="evidence" value="ECO:0007669"/>
    <property type="project" value="UniProtKB-KW"/>
</dbReference>
<keyword evidence="2" id="KW-0808">Transferase</keyword>
<dbReference type="PANTHER" id="PTHR43861">
    <property type="entry name" value="TRANS-ACONITATE 2-METHYLTRANSFERASE-RELATED"/>
    <property type="match status" value="1"/>
</dbReference>
<keyword evidence="3" id="KW-1185">Reference proteome</keyword>
<proteinExistence type="predicted"/>
<dbReference type="AlphaFoldDB" id="A0A368K2W7"/>
<dbReference type="InterPro" id="IPR013216">
    <property type="entry name" value="Methyltransf_11"/>
</dbReference>
<dbReference type="Gene3D" id="3.40.50.150">
    <property type="entry name" value="Vaccinia Virus protein VP39"/>
    <property type="match status" value="1"/>
</dbReference>
<evidence type="ECO:0000313" key="3">
    <source>
        <dbReference type="Proteomes" id="UP000253420"/>
    </source>
</evidence>
<dbReference type="GO" id="GO:0008757">
    <property type="term" value="F:S-adenosylmethionine-dependent methyltransferase activity"/>
    <property type="evidence" value="ECO:0007669"/>
    <property type="project" value="InterPro"/>
</dbReference>
<feature type="domain" description="Methyltransferase type 11" evidence="1">
    <location>
        <begin position="54"/>
        <end position="148"/>
    </location>
</feature>
<dbReference type="OrthoDB" id="9791837at2"/>
<dbReference type="Pfam" id="PF08241">
    <property type="entry name" value="Methyltransf_11"/>
    <property type="match status" value="1"/>
</dbReference>
<dbReference type="EMBL" id="QOZG01000006">
    <property type="protein sequence ID" value="RCS22823.1"/>
    <property type="molecule type" value="Genomic_DNA"/>
</dbReference>
<dbReference type="Proteomes" id="UP000253420">
    <property type="component" value="Unassembled WGS sequence"/>
</dbReference>
<dbReference type="RefSeq" id="WP_114441357.1">
    <property type="nucleotide sequence ID" value="NZ_QOZG01000006.1"/>
</dbReference>
<sequence length="250" mass="28220">MRINNEADPQNIYDDVRFFNDYRTLRQSDTGLNGAVEVPALRSLLPNLKGRDVLDLGCGFGDFARYARSCGAESVTAVDISKRMLEEATRLTDDPGITYLESSIESFVPRRQSVDVVVSSLALHYVESYAKVVHQIFESLKPAGQFVFSIEHPLVTANPVGWVRDGDDLLHWPLDNYSEEGQRDTKWFVDGVIKYHRTVATYVNTLIARGFRIDRLEEPGPVVPALAVRPELEQERRRPPFLLLAASRPT</sequence>
<protein>
    <submittedName>
        <fullName evidence="2">Class I SAM-dependent methyltransferase</fullName>
    </submittedName>
</protein>
<evidence type="ECO:0000259" key="1">
    <source>
        <dbReference type="Pfam" id="PF08241"/>
    </source>
</evidence>
<evidence type="ECO:0000313" key="2">
    <source>
        <dbReference type="EMBL" id="RCS22823.1"/>
    </source>
</evidence>
<accession>A0A368K2W7</accession>
<reference evidence="2 3" key="1">
    <citation type="submission" date="2018-07" db="EMBL/GenBank/DDBJ databases">
        <title>The draft genome of Phyllobacterium salinisoli.</title>
        <authorList>
            <person name="Liu L."/>
            <person name="Li L."/>
            <person name="Zhang X."/>
            <person name="Liang L."/>
        </authorList>
    </citation>
    <scope>NUCLEOTIDE SEQUENCE [LARGE SCALE GENOMIC DNA]</scope>
    <source>
        <strain evidence="2 3">LLAN61</strain>
    </source>
</reference>
<dbReference type="PANTHER" id="PTHR43861:SF1">
    <property type="entry name" value="TRANS-ACONITATE 2-METHYLTRANSFERASE"/>
    <property type="match status" value="1"/>
</dbReference>
<comment type="caution">
    <text evidence="2">The sequence shown here is derived from an EMBL/GenBank/DDBJ whole genome shotgun (WGS) entry which is preliminary data.</text>
</comment>